<dbReference type="GO" id="GO:0016491">
    <property type="term" value="F:oxidoreductase activity"/>
    <property type="evidence" value="ECO:0007669"/>
    <property type="project" value="UniProtKB-KW"/>
</dbReference>
<dbReference type="SUPFAM" id="SSF51735">
    <property type="entry name" value="NAD(P)-binding Rossmann-fold domains"/>
    <property type="match status" value="1"/>
</dbReference>
<dbReference type="Pfam" id="PF13561">
    <property type="entry name" value="adh_short_C2"/>
    <property type="match status" value="1"/>
</dbReference>
<dbReference type="Gene3D" id="3.40.50.720">
    <property type="entry name" value="NAD(P)-binding Rossmann-like Domain"/>
    <property type="match status" value="1"/>
</dbReference>
<dbReference type="InterPro" id="IPR036291">
    <property type="entry name" value="NAD(P)-bd_dom_sf"/>
</dbReference>
<dbReference type="InterPro" id="IPR051122">
    <property type="entry name" value="SDR_DHRS6-like"/>
</dbReference>
<evidence type="ECO:0000313" key="5">
    <source>
        <dbReference type="Proteomes" id="UP000253606"/>
    </source>
</evidence>
<dbReference type="PRINTS" id="PR00080">
    <property type="entry name" value="SDRFAMILY"/>
</dbReference>
<dbReference type="PRINTS" id="PR00081">
    <property type="entry name" value="GDHRDH"/>
</dbReference>
<evidence type="ECO:0000259" key="3">
    <source>
        <dbReference type="SMART" id="SM00822"/>
    </source>
</evidence>
<dbReference type="InterPro" id="IPR002347">
    <property type="entry name" value="SDR_fam"/>
</dbReference>
<dbReference type="SMART" id="SM00822">
    <property type="entry name" value="PKS_KR"/>
    <property type="match status" value="1"/>
</dbReference>
<keyword evidence="5" id="KW-1185">Reference proteome</keyword>
<dbReference type="CDD" id="cd05233">
    <property type="entry name" value="SDR_c"/>
    <property type="match status" value="1"/>
</dbReference>
<dbReference type="Proteomes" id="UP000253606">
    <property type="component" value="Chromosome"/>
</dbReference>
<sequence length="244" mass="25917">MMGKLNGKVAVITGGSSGLALASAKLFVEEGAYVFITGRRQQQLDDAVKLIGRNVTAVRGDAANLEDLDRLFDTVKREKGKIDVLFASAGKGEAAVLGEITEQHFDGEFGLIVRGTLFTAQKALPLINDGGSIILTGSVASVKGFPGFGVYAASKAALRSFARTWLNELKGRKIRVNVLSPGQVDTPDSRRLDQATREMFESLIPRGKMGRPEEIAAAALFLASDDSSYVNGMDFAVDGGFSAV</sequence>
<protein>
    <submittedName>
        <fullName evidence="4">3-oxoacyl-[acyl-carrier protein] reductase</fullName>
    </submittedName>
</protein>
<keyword evidence="2" id="KW-0560">Oxidoreductase</keyword>
<evidence type="ECO:0000256" key="2">
    <source>
        <dbReference type="ARBA" id="ARBA00023002"/>
    </source>
</evidence>
<evidence type="ECO:0000256" key="1">
    <source>
        <dbReference type="ARBA" id="ARBA00006484"/>
    </source>
</evidence>
<dbReference type="InterPro" id="IPR057326">
    <property type="entry name" value="KR_dom"/>
</dbReference>
<dbReference type="AlphaFoldDB" id="A0A2Z5G6W4"/>
<organism evidence="4 5">
    <name type="scientific">Acidisarcina polymorpha</name>
    <dbReference type="NCBI Taxonomy" id="2211140"/>
    <lineage>
        <taxon>Bacteria</taxon>
        <taxon>Pseudomonadati</taxon>
        <taxon>Acidobacteriota</taxon>
        <taxon>Terriglobia</taxon>
        <taxon>Terriglobales</taxon>
        <taxon>Acidobacteriaceae</taxon>
        <taxon>Acidisarcina</taxon>
    </lineage>
</organism>
<dbReference type="KEGG" id="abas:ACPOL_5767"/>
<dbReference type="EMBL" id="CP030840">
    <property type="protein sequence ID" value="AXC15013.1"/>
    <property type="molecule type" value="Genomic_DNA"/>
</dbReference>
<feature type="domain" description="Ketoreductase" evidence="3">
    <location>
        <begin position="8"/>
        <end position="187"/>
    </location>
</feature>
<evidence type="ECO:0000313" key="4">
    <source>
        <dbReference type="EMBL" id="AXC15013.1"/>
    </source>
</evidence>
<dbReference type="PANTHER" id="PTHR43477:SF1">
    <property type="entry name" value="DIHYDROANTICAPSIN 7-DEHYDROGENASE"/>
    <property type="match status" value="1"/>
</dbReference>
<comment type="similarity">
    <text evidence="1">Belongs to the short-chain dehydrogenases/reductases (SDR) family.</text>
</comment>
<reference evidence="4 5" key="1">
    <citation type="journal article" date="2018" name="Front. Microbiol.">
        <title>Hydrolytic Capabilities as a Key to Environmental Success: Chitinolytic and Cellulolytic Acidobacteria From Acidic Sub-arctic Soils and Boreal Peatlands.</title>
        <authorList>
            <person name="Belova S.E."/>
            <person name="Ravin N.V."/>
            <person name="Pankratov T.A."/>
            <person name="Rakitin A.L."/>
            <person name="Ivanova A.A."/>
            <person name="Beletsky A.V."/>
            <person name="Mardanov A.V."/>
            <person name="Sinninghe Damste J.S."/>
            <person name="Dedysh S.N."/>
        </authorList>
    </citation>
    <scope>NUCLEOTIDE SEQUENCE [LARGE SCALE GENOMIC DNA]</scope>
    <source>
        <strain evidence="4 5">SBC82</strain>
    </source>
</reference>
<dbReference type="FunFam" id="3.40.50.720:FF:000084">
    <property type="entry name" value="Short-chain dehydrogenase reductase"/>
    <property type="match status" value="1"/>
</dbReference>
<accession>A0A2Z5G6W4</accession>
<proteinExistence type="inferred from homology"/>
<dbReference type="PANTHER" id="PTHR43477">
    <property type="entry name" value="DIHYDROANTICAPSIN 7-DEHYDROGENASE"/>
    <property type="match status" value="1"/>
</dbReference>
<gene>
    <name evidence="4" type="ORF">ACPOL_5767</name>
</gene>
<name>A0A2Z5G6W4_9BACT</name>